<protein>
    <submittedName>
        <fullName evidence="1">1169_t:CDS:1</fullName>
    </submittedName>
</protein>
<name>A0A9N9EUH1_9GLOM</name>
<accession>A0A9N9EUH1</accession>
<dbReference type="EMBL" id="CAJVPL010016003">
    <property type="protein sequence ID" value="CAG8694710.1"/>
    <property type="molecule type" value="Genomic_DNA"/>
</dbReference>
<reference evidence="1" key="1">
    <citation type="submission" date="2021-06" db="EMBL/GenBank/DDBJ databases">
        <authorList>
            <person name="Kallberg Y."/>
            <person name="Tangrot J."/>
            <person name="Rosling A."/>
        </authorList>
    </citation>
    <scope>NUCLEOTIDE SEQUENCE</scope>
    <source>
        <strain evidence="1">MT106</strain>
    </source>
</reference>
<feature type="non-terminal residue" evidence="1">
    <location>
        <position position="50"/>
    </location>
</feature>
<sequence>MVAAAPIPEEEPSIGTLINTIKTASSDYPWQVCRSVSAVGVGGTSSNSIF</sequence>
<dbReference type="AlphaFoldDB" id="A0A9N9EUH1"/>
<comment type="caution">
    <text evidence="1">The sequence shown here is derived from an EMBL/GenBank/DDBJ whole genome shotgun (WGS) entry which is preliminary data.</text>
</comment>
<evidence type="ECO:0000313" key="2">
    <source>
        <dbReference type="Proteomes" id="UP000789831"/>
    </source>
</evidence>
<gene>
    <name evidence="1" type="ORF">AGERDE_LOCUS13231</name>
</gene>
<dbReference type="Proteomes" id="UP000789831">
    <property type="component" value="Unassembled WGS sequence"/>
</dbReference>
<keyword evidence="2" id="KW-1185">Reference proteome</keyword>
<proteinExistence type="predicted"/>
<evidence type="ECO:0000313" key="1">
    <source>
        <dbReference type="EMBL" id="CAG8694710.1"/>
    </source>
</evidence>
<organism evidence="1 2">
    <name type="scientific">Ambispora gerdemannii</name>
    <dbReference type="NCBI Taxonomy" id="144530"/>
    <lineage>
        <taxon>Eukaryota</taxon>
        <taxon>Fungi</taxon>
        <taxon>Fungi incertae sedis</taxon>
        <taxon>Mucoromycota</taxon>
        <taxon>Glomeromycotina</taxon>
        <taxon>Glomeromycetes</taxon>
        <taxon>Archaeosporales</taxon>
        <taxon>Ambisporaceae</taxon>
        <taxon>Ambispora</taxon>
    </lineage>
</organism>